<protein>
    <submittedName>
        <fullName evidence="8">Type VI secretion system secreted protein VgrG</fullName>
    </submittedName>
</protein>
<feature type="domain" description="Gp5/Type VI secretion system Vgr protein OB-fold" evidence="5">
    <location>
        <begin position="441"/>
        <end position="502"/>
    </location>
</feature>
<comment type="similarity">
    <text evidence="2">Belongs to the VgrG protein family.</text>
</comment>
<evidence type="ECO:0000313" key="9">
    <source>
        <dbReference type="Proteomes" id="UP001229486"/>
    </source>
</evidence>
<dbReference type="Gene3D" id="4.10.220.110">
    <property type="match status" value="1"/>
</dbReference>
<evidence type="ECO:0000259" key="6">
    <source>
        <dbReference type="Pfam" id="PF10106"/>
    </source>
</evidence>
<dbReference type="InterPro" id="IPR050708">
    <property type="entry name" value="T6SS_VgrG/RHS"/>
</dbReference>
<dbReference type="InterPro" id="IPR006533">
    <property type="entry name" value="T6SS_Vgr_RhsGE"/>
</dbReference>
<dbReference type="InterPro" id="IPR028244">
    <property type="entry name" value="T6SS_Rhs_Vgr_dom"/>
</dbReference>
<evidence type="ECO:0000256" key="2">
    <source>
        <dbReference type="ARBA" id="ARBA00005558"/>
    </source>
</evidence>
<dbReference type="AlphaFoldDB" id="A0AB73I574"/>
<dbReference type="Proteomes" id="UP001229486">
    <property type="component" value="Unassembled WGS sequence"/>
</dbReference>
<comment type="caution">
    <text evidence="8">The sequence shown here is derived from an EMBL/GenBank/DDBJ whole genome shotgun (WGS) entry which is preliminary data.</text>
</comment>
<dbReference type="Pfam" id="PF05954">
    <property type="entry name" value="Phage_GPD"/>
    <property type="match status" value="1"/>
</dbReference>
<dbReference type="InterPro" id="IPR006531">
    <property type="entry name" value="Gp5/Vgr_OB"/>
</dbReference>
<dbReference type="PANTHER" id="PTHR32305">
    <property type="match status" value="1"/>
</dbReference>
<sequence>MYASLQSRTLAVDGAALPTYGGEPVLTPVRLSGGEKLGRLYSYTLDLATANGPIMDVLLAKELISAEALIGQEIAISIEFEGSGTFESGRPGLSNSVNLGAGRRTITGLITAVSCTGASDRQVFYRFTVRPWLWLATRNRENRIFQNQSVVEITESILKGGRYPFPYELQLAAPGFGTGYPKRDYVRQFWCSDFDFLSTLWRQWGLYFFMQESTLVLCDSPGSHRPHGNAYDTIQYHAPGGKRIDEEHISELELSYQLTAGATYLTDYDYTRSRASLGTAQNDPSDSAFDNAEQYAWGDYSQPLAGAMGLSGDPNDHRREAEALARVHVDALRCRSLRARGRGNVRGLATGHTFYVENHPIETANAEYLVVATTTDVRNVDDTSQRSSSDARYQCVTDFVVQPANTFFKNRQKLKRKPRCEGETAVVVGPAAATTWLDGYARVKVRFHWDRVSPSDQNASCWLRVSSPWQGNGFGTIYSPRIGQEVMVLYHEGNPDKPYVCGRMVNQFNQPPWKLPDNEALSGTRSRELNGAMANSIVVDDTKGELQVQIESEHAQSRLVLGYNTRIDGNAGRRQGRGEGWELATDSWGVLRANKGMLVTTETRDGAQAPAKDMSETIQRLMQAGEQHGALALAAQRHSAQEPGTDQTDVARTIHTQNDAIRGGARTTVNPFPEMTRPDMVLASAAGIGMTAADSVHIAAGENVALTTGSHVSISAGRSIFASIRERFSVFVQQMGIKLIAASGKVEIQAQSDSVEIIADQVLKLISARKRIEITAAEEILLNARGSYIRINGAGIEHGTPAKWVAHAGSHALPGPKSLPVQVSGMDMPKAFSNRLDVYDIFWCRNFAEVEYTARNASGDLIAQGTLDEDGRTPRLSTDQSETIHVLVGTKGAWLVETEGVYSPGQLNGEQEAAGDEPNHYVNLGA</sequence>
<dbReference type="Gene3D" id="2.30.110.50">
    <property type="match status" value="1"/>
</dbReference>
<feature type="domain" description="DUF2345" evidence="6">
    <location>
        <begin position="670"/>
        <end position="817"/>
    </location>
</feature>
<name>A0AB73I574_9BURK</name>
<gene>
    <name evidence="8" type="ORF">J2793_000495</name>
</gene>
<evidence type="ECO:0000256" key="1">
    <source>
        <dbReference type="ARBA" id="ARBA00004613"/>
    </source>
</evidence>
<organism evidence="8 9">
    <name type="scientific">Paraburkholderia caledonica</name>
    <dbReference type="NCBI Taxonomy" id="134536"/>
    <lineage>
        <taxon>Bacteria</taxon>
        <taxon>Pseudomonadati</taxon>
        <taxon>Pseudomonadota</taxon>
        <taxon>Betaproteobacteria</taxon>
        <taxon>Burkholderiales</taxon>
        <taxon>Burkholderiaceae</taxon>
        <taxon>Paraburkholderia</taxon>
    </lineage>
</organism>
<comment type="subcellular location">
    <subcellularLocation>
        <location evidence="1">Secreted</location>
    </subcellularLocation>
</comment>
<feature type="domain" description="Putative type VI secretion system Rhs element associated Vgr" evidence="7">
    <location>
        <begin position="527"/>
        <end position="635"/>
    </location>
</feature>
<dbReference type="NCBIfam" id="TIGR01646">
    <property type="entry name" value="vgr_GE"/>
    <property type="match status" value="1"/>
</dbReference>
<evidence type="ECO:0000259" key="7">
    <source>
        <dbReference type="Pfam" id="PF13296"/>
    </source>
</evidence>
<dbReference type="Pfam" id="PF04717">
    <property type="entry name" value="Phage_base_V"/>
    <property type="match status" value="1"/>
</dbReference>
<evidence type="ECO:0000256" key="3">
    <source>
        <dbReference type="ARBA" id="ARBA00022525"/>
    </source>
</evidence>
<dbReference type="InterPro" id="IPR018769">
    <property type="entry name" value="VgrG2_DUF2345"/>
</dbReference>
<dbReference type="EMBL" id="JAURTK010000001">
    <property type="protein sequence ID" value="MDP9645073.1"/>
    <property type="molecule type" value="Genomic_DNA"/>
</dbReference>
<dbReference type="Pfam" id="PF10106">
    <property type="entry name" value="DUF2345"/>
    <property type="match status" value="1"/>
</dbReference>
<dbReference type="Gene3D" id="3.55.50.10">
    <property type="entry name" value="Baseplate protein-like domains"/>
    <property type="match status" value="1"/>
</dbReference>
<evidence type="ECO:0000256" key="4">
    <source>
        <dbReference type="SAM" id="MobiDB-lite"/>
    </source>
</evidence>
<dbReference type="SUPFAM" id="SSF69349">
    <property type="entry name" value="Phage fibre proteins"/>
    <property type="match status" value="1"/>
</dbReference>
<dbReference type="SUPFAM" id="SSF69255">
    <property type="entry name" value="gp5 N-terminal domain-like"/>
    <property type="match status" value="1"/>
</dbReference>
<dbReference type="InterPro" id="IPR037026">
    <property type="entry name" value="Vgr_OB-fold_dom_sf"/>
</dbReference>
<dbReference type="NCBIfam" id="TIGR03361">
    <property type="entry name" value="VI_Rhs_Vgr"/>
    <property type="match status" value="1"/>
</dbReference>
<dbReference type="InterPro" id="IPR017847">
    <property type="entry name" value="T6SS_RhsGE_Vgr_subset"/>
</dbReference>
<evidence type="ECO:0000313" key="8">
    <source>
        <dbReference type="EMBL" id="MDP9645073.1"/>
    </source>
</evidence>
<dbReference type="PANTHER" id="PTHR32305:SF15">
    <property type="entry name" value="PROTEIN RHSA-RELATED"/>
    <property type="match status" value="1"/>
</dbReference>
<proteinExistence type="inferred from homology"/>
<dbReference type="Pfam" id="PF13296">
    <property type="entry name" value="T6SS_Vgr"/>
    <property type="match status" value="1"/>
</dbReference>
<accession>A0AB73I574</accession>
<evidence type="ECO:0000259" key="5">
    <source>
        <dbReference type="Pfam" id="PF04717"/>
    </source>
</evidence>
<feature type="region of interest" description="Disordered" evidence="4">
    <location>
        <begin position="905"/>
        <end position="926"/>
    </location>
</feature>
<reference evidence="8" key="1">
    <citation type="submission" date="2023-07" db="EMBL/GenBank/DDBJ databases">
        <title>Sorghum-associated microbial communities from plants grown in Nebraska, USA.</title>
        <authorList>
            <person name="Schachtman D."/>
        </authorList>
    </citation>
    <scope>NUCLEOTIDE SEQUENCE</scope>
    <source>
        <strain evidence="8">DS1061</strain>
    </source>
</reference>
<dbReference type="GO" id="GO:0005576">
    <property type="term" value="C:extracellular region"/>
    <property type="evidence" value="ECO:0007669"/>
    <property type="project" value="UniProtKB-SubCell"/>
</dbReference>
<dbReference type="Gene3D" id="2.40.50.230">
    <property type="entry name" value="Gp5 N-terminal domain"/>
    <property type="match status" value="1"/>
</dbReference>
<dbReference type="SUPFAM" id="SSF69279">
    <property type="entry name" value="Phage tail proteins"/>
    <property type="match status" value="2"/>
</dbReference>
<keyword evidence="3" id="KW-0964">Secreted</keyword>